<dbReference type="GO" id="GO:0031261">
    <property type="term" value="C:DNA replication preinitiation complex"/>
    <property type="evidence" value="ECO:0007669"/>
    <property type="project" value="EnsemblFungi"/>
</dbReference>
<comment type="similarity">
    <text evidence="1 8">Belongs to the SLD7 family.</text>
</comment>
<dbReference type="InterPro" id="IPR041564">
    <property type="entry name" value="Sld7_N"/>
</dbReference>
<dbReference type="Pfam" id="PF18596">
    <property type="entry name" value="Sld7_C"/>
    <property type="match status" value="1"/>
</dbReference>
<name>A0A0W0CS94_CANGB</name>
<reference evidence="11 13" key="1">
    <citation type="submission" date="2015-10" db="EMBL/GenBank/DDBJ databases">
        <title>Draft genomes sequences of Candida glabrata isolates 1A, 1B, 2A, 2B, 3A and 3B.</title>
        <authorList>
            <person name="Haavelsrud O.E."/>
            <person name="Gaustad P."/>
        </authorList>
    </citation>
    <scope>NUCLEOTIDE SEQUENCE [LARGE SCALE GENOMIC DNA]</scope>
    <source>
        <strain evidence="11">910700640</strain>
    </source>
</reference>
<dbReference type="GO" id="GO:0006260">
    <property type="term" value="P:DNA replication"/>
    <property type="evidence" value="ECO:0007669"/>
    <property type="project" value="UniProtKB-UniRule"/>
</dbReference>
<dbReference type="VEuPathDB" id="FungiDB:GVI51_L10285"/>
<evidence type="ECO:0000259" key="10">
    <source>
        <dbReference type="Pfam" id="PF18636"/>
    </source>
</evidence>
<keyword evidence="4 8" id="KW-0235">DNA replication</keyword>
<dbReference type="Proteomes" id="UP000054886">
    <property type="component" value="Unassembled WGS sequence"/>
</dbReference>
<keyword evidence="6 8" id="KW-0539">Nucleus</keyword>
<dbReference type="EMBL" id="LLZZ01000122">
    <property type="protein sequence ID" value="KTB02900.1"/>
    <property type="molecule type" value="Genomic_DNA"/>
</dbReference>
<evidence type="ECO:0000256" key="8">
    <source>
        <dbReference type="PIRNR" id="PIRNR022788"/>
    </source>
</evidence>
<gene>
    <name evidence="11" type="ORF">AO440_004738</name>
    <name evidence="12" type="ORF">AO440_005834</name>
</gene>
<feature type="domain" description="Sld7 N-terminal" evidence="10">
    <location>
        <begin position="2"/>
        <end position="131"/>
    </location>
</feature>
<organism evidence="11 13">
    <name type="scientific">Candida glabrata</name>
    <name type="common">Yeast</name>
    <name type="synonym">Torulopsis glabrata</name>
    <dbReference type="NCBI Taxonomy" id="5478"/>
    <lineage>
        <taxon>Eukaryota</taxon>
        <taxon>Fungi</taxon>
        <taxon>Dikarya</taxon>
        <taxon>Ascomycota</taxon>
        <taxon>Saccharomycotina</taxon>
        <taxon>Saccharomycetes</taxon>
        <taxon>Saccharomycetales</taxon>
        <taxon>Saccharomycetaceae</taxon>
        <taxon>Nakaseomyces</taxon>
    </lineage>
</organism>
<keyword evidence="7 8" id="KW-0131">Cell cycle</keyword>
<evidence type="ECO:0000256" key="3">
    <source>
        <dbReference type="ARBA" id="ARBA00022490"/>
    </source>
</evidence>
<dbReference type="VEuPathDB" id="FungiDB:B1J91_L10340g"/>
<dbReference type="InterPro" id="IPR041260">
    <property type="entry name" value="Sld7_C"/>
</dbReference>
<comment type="subcellular location">
    <subcellularLocation>
        <location evidence="8">Nucleus</location>
    </subcellularLocation>
    <subcellularLocation>
        <location evidence="8">Cytoplasm</location>
        <location evidence="8">Cytoskeleton</location>
        <location evidence="8">Spindle pole</location>
    </subcellularLocation>
</comment>
<dbReference type="VEuPathDB" id="FungiDB:CAGL0L10340g"/>
<dbReference type="GO" id="GO:0030174">
    <property type="term" value="P:regulation of DNA-templated DNA replication initiation"/>
    <property type="evidence" value="ECO:0007669"/>
    <property type="project" value="UniProtKB-UniRule"/>
</dbReference>
<keyword evidence="3 8" id="KW-0963">Cytoplasm</keyword>
<evidence type="ECO:0000256" key="1">
    <source>
        <dbReference type="ARBA" id="ARBA00009044"/>
    </source>
</evidence>
<evidence type="ECO:0000256" key="2">
    <source>
        <dbReference type="ARBA" id="ARBA00017231"/>
    </source>
</evidence>
<dbReference type="GO" id="GO:0000775">
    <property type="term" value="C:chromosome, centromeric region"/>
    <property type="evidence" value="ECO:0007669"/>
    <property type="project" value="EnsemblFungi"/>
</dbReference>
<dbReference type="GO" id="GO:0000922">
    <property type="term" value="C:spindle pole"/>
    <property type="evidence" value="ECO:0007669"/>
    <property type="project" value="UniProtKB-SubCell"/>
</dbReference>
<keyword evidence="5 8" id="KW-0206">Cytoskeleton</keyword>
<accession>A0A0W0CS94</accession>
<evidence type="ECO:0000313" key="13">
    <source>
        <dbReference type="Proteomes" id="UP000054886"/>
    </source>
</evidence>
<comment type="caution">
    <text evidence="11">The sequence shown here is derived from an EMBL/GenBank/DDBJ whole genome shotgun (WGS) entry which is preliminary data.</text>
</comment>
<evidence type="ECO:0000256" key="4">
    <source>
        <dbReference type="ARBA" id="ARBA00022705"/>
    </source>
</evidence>
<protein>
    <recommendedName>
        <fullName evidence="2 8">Mitochondrial morphogenesis protein SLD7</fullName>
    </recommendedName>
</protein>
<evidence type="ECO:0000313" key="12">
    <source>
        <dbReference type="EMBL" id="KTB12709.1"/>
    </source>
</evidence>
<evidence type="ECO:0000313" key="11">
    <source>
        <dbReference type="EMBL" id="KTB02900.1"/>
    </source>
</evidence>
<feature type="domain" description="Sld7 C-terminal" evidence="9">
    <location>
        <begin position="204"/>
        <end position="276"/>
    </location>
</feature>
<dbReference type="InterPro" id="IPR016808">
    <property type="entry name" value="Sld7"/>
</dbReference>
<evidence type="ECO:0000256" key="5">
    <source>
        <dbReference type="ARBA" id="ARBA00023212"/>
    </source>
</evidence>
<sequence>MSLVANLKLSIGSKNNEFVLRDVQLWETSDTSILDAGQLKRVQSYKGRFVAYVDIKKLPLWIKNQQSRELQCFTRSSTTLRYFSTKLGVKQRGIVFECIPLTEKADNQGCCSYYIFYRNENVVKVVQVDLSIKANIDLQIKQIKSTLSNPQQADAKKLDSTVSATIDSRRNSDITKIVSENIERHEHRTSKVLKSMLSNDKKIQVRDTLSKLILAGLRLRGLSSTKSETQKLFRITLSASEFAHRKDLIQLQRGHTKAIPFEEMQETVETLLNLFTRNG</sequence>
<dbReference type="Pfam" id="PF18636">
    <property type="entry name" value="Sld7_N"/>
    <property type="match status" value="1"/>
</dbReference>
<dbReference type="AlphaFoldDB" id="A0A0W0CS94"/>
<evidence type="ECO:0000256" key="6">
    <source>
        <dbReference type="ARBA" id="ARBA00023242"/>
    </source>
</evidence>
<dbReference type="GO" id="GO:0005737">
    <property type="term" value="C:cytoplasm"/>
    <property type="evidence" value="ECO:0007669"/>
    <property type="project" value="UniProtKB-UniRule"/>
</dbReference>
<dbReference type="PIRSF" id="PIRSF022788">
    <property type="entry name" value="UCP022788"/>
    <property type="match status" value="1"/>
</dbReference>
<evidence type="ECO:0000259" key="9">
    <source>
        <dbReference type="Pfam" id="PF18596"/>
    </source>
</evidence>
<dbReference type="VEuPathDB" id="FungiDB:GWK60_L14311"/>
<proteinExistence type="inferred from homology"/>
<dbReference type="EMBL" id="LLZZ01000017">
    <property type="protein sequence ID" value="KTB12709.1"/>
    <property type="molecule type" value="Genomic_DNA"/>
</dbReference>
<evidence type="ECO:0000256" key="7">
    <source>
        <dbReference type="ARBA" id="ARBA00023306"/>
    </source>
</evidence>